<proteinExistence type="predicted"/>
<keyword evidence="1" id="KW-1133">Transmembrane helix</keyword>
<dbReference type="GO" id="GO:0071111">
    <property type="term" value="F:cyclic-guanylate-specific phosphodiesterase activity"/>
    <property type="evidence" value="ECO:0007669"/>
    <property type="project" value="InterPro"/>
</dbReference>
<name>A0A1T4Q4C6_VIBCI</name>
<evidence type="ECO:0000313" key="4">
    <source>
        <dbReference type="Proteomes" id="UP000190834"/>
    </source>
</evidence>
<organism evidence="3 4">
    <name type="scientific">Vibrio cincinnatiensis DSM 19608</name>
    <dbReference type="NCBI Taxonomy" id="1123491"/>
    <lineage>
        <taxon>Bacteria</taxon>
        <taxon>Pseudomonadati</taxon>
        <taxon>Pseudomonadota</taxon>
        <taxon>Gammaproteobacteria</taxon>
        <taxon>Vibrionales</taxon>
        <taxon>Vibrionaceae</taxon>
        <taxon>Vibrio</taxon>
    </lineage>
</organism>
<dbReference type="InterPro" id="IPR035919">
    <property type="entry name" value="EAL_sf"/>
</dbReference>
<dbReference type="EMBL" id="FUXB01000009">
    <property type="protein sequence ID" value="SJZ98655.1"/>
    <property type="molecule type" value="Genomic_DNA"/>
</dbReference>
<evidence type="ECO:0000313" key="3">
    <source>
        <dbReference type="EMBL" id="SJZ98655.1"/>
    </source>
</evidence>
<dbReference type="InterPro" id="IPR001633">
    <property type="entry name" value="EAL_dom"/>
</dbReference>
<dbReference type="PROSITE" id="PS50883">
    <property type="entry name" value="EAL"/>
    <property type="match status" value="1"/>
</dbReference>
<feature type="domain" description="EAL" evidence="2">
    <location>
        <begin position="258"/>
        <end position="504"/>
    </location>
</feature>
<accession>A0A1T4Q4C6</accession>
<dbReference type="STRING" id="1123491.SAMN02745782_01994"/>
<dbReference type="PANTHER" id="PTHR33121:SF56">
    <property type="entry name" value="SIGNALLING PROTEIN WITH EAL AND C2 DOMAINS"/>
    <property type="match status" value="1"/>
</dbReference>
<reference evidence="4" key="1">
    <citation type="submission" date="2017-02" db="EMBL/GenBank/DDBJ databases">
        <authorList>
            <person name="Varghese N."/>
            <person name="Submissions S."/>
        </authorList>
    </citation>
    <scope>NUCLEOTIDE SEQUENCE [LARGE SCALE GENOMIC DNA]</scope>
    <source>
        <strain evidence="4">DSM 19608</strain>
    </source>
</reference>
<sequence>MPSNHTKRRAFSLLLLPMLIYFAAFPLISSSVATLLLSQKKDQIEFYLVNRSNMLQEMITQQLNTLSFNCGDEDWQIIRNPIFYNQHIRFMGVETSEGKQCSTLGYPFIFHDAQHPTFTAKNGFSVSATPNIDHTENELLIQFVINGNRVIWVIDSSWTQNELDSPCQDCFYYQASFLDKETEVLVLKRGDEHIPYEPKAQSLSFSGKGKAVASKQFLWSGQALRQYIKHNMILWGTPISLFLGILLMGGYWLIRNYRNSIEGLIEKGIRDGEFIPYYQPIVDSRTEQIVGYEVLLRWQKSHELVAPDLFIYAAESTGLIIKITNQIIQKVLNDLEHLPPTHWVSINLVAEHVEKRQLSMLLHALNWPQPQRIKFELTERIPIKNLVMAAEEIALLMEKGYHFKIDDFGTGYGGFSYLQHLHIRNIKIDKMFVDTIETDDVKKSVLDSIIASAKAGNIELIAEGAETLNQVDYLAKQGVYLIQGYVYARPMPISELINKLNDENLSFPI</sequence>
<feature type="transmembrane region" description="Helical" evidence="1">
    <location>
        <begin position="232"/>
        <end position="254"/>
    </location>
</feature>
<keyword evidence="1" id="KW-0812">Transmembrane</keyword>
<dbReference type="Proteomes" id="UP000190834">
    <property type="component" value="Unassembled WGS sequence"/>
</dbReference>
<evidence type="ECO:0000256" key="1">
    <source>
        <dbReference type="SAM" id="Phobius"/>
    </source>
</evidence>
<dbReference type="InterPro" id="IPR050706">
    <property type="entry name" value="Cyclic-di-GMP_PDE-like"/>
</dbReference>
<dbReference type="AlphaFoldDB" id="A0A1T4Q4C6"/>
<dbReference type="CDD" id="cd01948">
    <property type="entry name" value="EAL"/>
    <property type="match status" value="1"/>
</dbReference>
<gene>
    <name evidence="3" type="ORF">SAMN02745782_01994</name>
</gene>
<dbReference type="PANTHER" id="PTHR33121">
    <property type="entry name" value="CYCLIC DI-GMP PHOSPHODIESTERASE PDEF"/>
    <property type="match status" value="1"/>
</dbReference>
<keyword evidence="1" id="KW-0472">Membrane</keyword>
<protein>
    <submittedName>
        <fullName evidence="3">Sensor c-di-GMP phosphodiesterase, contains CSS-motif sensor and EAL domain</fullName>
    </submittedName>
</protein>
<dbReference type="Pfam" id="PF00563">
    <property type="entry name" value="EAL"/>
    <property type="match status" value="1"/>
</dbReference>
<dbReference type="Gene3D" id="3.20.20.450">
    <property type="entry name" value="EAL domain"/>
    <property type="match status" value="1"/>
</dbReference>
<dbReference type="SMART" id="SM00052">
    <property type="entry name" value="EAL"/>
    <property type="match status" value="1"/>
</dbReference>
<keyword evidence="4" id="KW-1185">Reference proteome</keyword>
<dbReference type="SUPFAM" id="SSF141868">
    <property type="entry name" value="EAL domain-like"/>
    <property type="match status" value="1"/>
</dbReference>
<evidence type="ECO:0000259" key="2">
    <source>
        <dbReference type="PROSITE" id="PS50883"/>
    </source>
</evidence>